<dbReference type="InterPro" id="IPR029052">
    <property type="entry name" value="Metallo-depent_PP-like"/>
</dbReference>
<dbReference type="EMBL" id="WJNG01000011">
    <property type="protein sequence ID" value="MRH43662.1"/>
    <property type="molecule type" value="Genomic_DNA"/>
</dbReference>
<dbReference type="SMART" id="SM00854">
    <property type="entry name" value="PGA_cap"/>
    <property type="match status" value="1"/>
</dbReference>
<organism evidence="4 5">
    <name type="scientific">Aquibacillus halophilus</name>
    <dbReference type="NCBI Taxonomy" id="930132"/>
    <lineage>
        <taxon>Bacteria</taxon>
        <taxon>Bacillati</taxon>
        <taxon>Bacillota</taxon>
        <taxon>Bacilli</taxon>
        <taxon>Bacillales</taxon>
        <taxon>Bacillaceae</taxon>
        <taxon>Aquibacillus</taxon>
    </lineage>
</organism>
<protein>
    <submittedName>
        <fullName evidence="4">CapA family protein</fullName>
    </submittedName>
</protein>
<evidence type="ECO:0000256" key="2">
    <source>
        <dbReference type="SAM" id="MobiDB-lite"/>
    </source>
</evidence>
<dbReference type="Proteomes" id="UP000799092">
    <property type="component" value="Unassembled WGS sequence"/>
</dbReference>
<evidence type="ECO:0000313" key="5">
    <source>
        <dbReference type="Proteomes" id="UP000799092"/>
    </source>
</evidence>
<gene>
    <name evidence="4" type="ORF">GH741_13370</name>
</gene>
<dbReference type="Gene3D" id="3.60.21.10">
    <property type="match status" value="1"/>
</dbReference>
<accession>A0A6A8DR37</accession>
<feature type="compositionally biased region" description="Basic and acidic residues" evidence="2">
    <location>
        <begin position="39"/>
        <end position="63"/>
    </location>
</feature>
<evidence type="ECO:0000313" key="4">
    <source>
        <dbReference type="EMBL" id="MRH43662.1"/>
    </source>
</evidence>
<dbReference type="InterPro" id="IPR052169">
    <property type="entry name" value="CW_Biosynth-Accessory"/>
</dbReference>
<dbReference type="OrthoDB" id="9810906at2"/>
<dbReference type="AlphaFoldDB" id="A0A6A8DR37"/>
<evidence type="ECO:0000259" key="3">
    <source>
        <dbReference type="SMART" id="SM00854"/>
    </source>
</evidence>
<dbReference type="InterPro" id="IPR019079">
    <property type="entry name" value="Capsule_synth_CapA"/>
</dbReference>
<dbReference type="PANTHER" id="PTHR33393">
    <property type="entry name" value="POLYGLUTAMINE SYNTHESIS ACCESSORY PROTEIN RV0574C-RELATED"/>
    <property type="match status" value="1"/>
</dbReference>
<feature type="domain" description="Capsule synthesis protein CapA" evidence="3">
    <location>
        <begin position="70"/>
        <end position="316"/>
    </location>
</feature>
<dbReference type="CDD" id="cd07381">
    <property type="entry name" value="MPP_CapA"/>
    <property type="match status" value="1"/>
</dbReference>
<dbReference type="PANTHER" id="PTHR33393:SF12">
    <property type="entry name" value="CAPSULE BIOSYNTHESIS PROTEIN CAPA"/>
    <property type="match status" value="1"/>
</dbReference>
<comment type="caution">
    <text evidence="4">The sequence shown here is derived from an EMBL/GenBank/DDBJ whole genome shotgun (WGS) entry which is preliminary data.</text>
</comment>
<proteinExistence type="inferred from homology"/>
<evidence type="ECO:0000256" key="1">
    <source>
        <dbReference type="ARBA" id="ARBA00005662"/>
    </source>
</evidence>
<sequence>MQKQFGLILSILLISIYITACGVENEESKNSNENSEVTEQEKKPEDTIEVPKLEEPEEPKEPETITSEITISAIGDMLIHDRVYEEALTSDGYDFSSMLAPVKPFLTKSTISIANQETMIGGVELGLSSYPLFNSPHEVGDGLRDIGIDVVTLANNHTLDRGEEAVQSAIKHWEEIDMMYTGSYKNQEDSQLIRVYHTEEDIDVSFLSYTYGTNGIPVPEGKDYLVNLIDKEKMASDIEEAKDLADVVVLSLHFGNEYERMPSQQQKDLVQFAADQGVHAIIGHHPHVLQPVEWVEGKDGNQTFVAYSLGNFLSGQVDFYRCVGGIVNFTVEKTVKGEEETIKVKSPQFIPTFVERGKEQYYQVTPMYQLTNKDLQNAEEHYQEIKAHMSQWVPELEFIESE</sequence>
<name>A0A6A8DR37_9BACI</name>
<dbReference type="SUPFAM" id="SSF56300">
    <property type="entry name" value="Metallo-dependent phosphatases"/>
    <property type="match status" value="1"/>
</dbReference>
<comment type="similarity">
    <text evidence="1">Belongs to the CapA family.</text>
</comment>
<dbReference type="RefSeq" id="WP_153737291.1">
    <property type="nucleotide sequence ID" value="NZ_WJNG01000011.1"/>
</dbReference>
<keyword evidence="5" id="KW-1185">Reference proteome</keyword>
<feature type="region of interest" description="Disordered" evidence="2">
    <location>
        <begin position="26"/>
        <end position="63"/>
    </location>
</feature>
<reference evidence="4" key="1">
    <citation type="submission" date="2019-11" db="EMBL/GenBank/DDBJ databases">
        <authorList>
            <person name="Li J."/>
        </authorList>
    </citation>
    <scope>NUCLEOTIDE SEQUENCE</scope>
    <source>
        <strain evidence="4">B6B</strain>
    </source>
</reference>
<dbReference type="Pfam" id="PF09587">
    <property type="entry name" value="PGA_cap"/>
    <property type="match status" value="1"/>
</dbReference>